<keyword evidence="5 6" id="KW-0472">Membrane</keyword>
<feature type="transmembrane region" description="Helical" evidence="6">
    <location>
        <begin position="111"/>
        <end position="131"/>
    </location>
</feature>
<dbReference type="InterPro" id="IPR001123">
    <property type="entry name" value="LeuE-type"/>
</dbReference>
<evidence type="ECO:0000256" key="5">
    <source>
        <dbReference type="ARBA" id="ARBA00023136"/>
    </source>
</evidence>
<proteinExistence type="predicted"/>
<dbReference type="PANTHER" id="PTHR30086">
    <property type="entry name" value="ARGININE EXPORTER PROTEIN ARGO"/>
    <property type="match status" value="1"/>
</dbReference>
<comment type="subcellular location">
    <subcellularLocation>
        <location evidence="1">Cell membrane</location>
        <topology evidence="1">Multi-pass membrane protein</topology>
    </subcellularLocation>
</comment>
<evidence type="ECO:0000256" key="3">
    <source>
        <dbReference type="ARBA" id="ARBA00022692"/>
    </source>
</evidence>
<accession>A0A949TRT3</accession>
<gene>
    <name evidence="7" type="ORF">I6U48_20945</name>
</gene>
<comment type="caution">
    <text evidence="7">The sequence shown here is derived from an EMBL/GenBank/DDBJ whole genome shotgun (WGS) entry which is preliminary data.</text>
</comment>
<evidence type="ECO:0000256" key="6">
    <source>
        <dbReference type="SAM" id="Phobius"/>
    </source>
</evidence>
<feature type="transmembrane region" description="Helical" evidence="6">
    <location>
        <begin position="182"/>
        <end position="203"/>
    </location>
</feature>
<evidence type="ECO:0000313" key="8">
    <source>
        <dbReference type="Proteomes" id="UP000694308"/>
    </source>
</evidence>
<dbReference type="Proteomes" id="UP000694308">
    <property type="component" value="Unassembled WGS sequence"/>
</dbReference>
<keyword evidence="3 6" id="KW-0812">Transmembrane</keyword>
<dbReference type="PANTHER" id="PTHR30086:SF20">
    <property type="entry name" value="ARGININE EXPORTER PROTEIN ARGO-RELATED"/>
    <property type="match status" value="1"/>
</dbReference>
<reference evidence="7" key="1">
    <citation type="submission" date="2020-12" db="EMBL/GenBank/DDBJ databases">
        <title>Clostridium thailandense sp. nov., a novel acetogenic bacterium isolated from peat land soil in Thailand.</title>
        <authorList>
            <person name="Chaikitkaew S."/>
            <person name="Birkeland N.K."/>
        </authorList>
    </citation>
    <scope>NUCLEOTIDE SEQUENCE</scope>
    <source>
        <strain evidence="7">PL3</strain>
    </source>
</reference>
<feature type="transmembrane region" description="Helical" evidence="6">
    <location>
        <begin position="74"/>
        <end position="91"/>
    </location>
</feature>
<evidence type="ECO:0000256" key="4">
    <source>
        <dbReference type="ARBA" id="ARBA00022989"/>
    </source>
</evidence>
<dbReference type="Pfam" id="PF01810">
    <property type="entry name" value="LysE"/>
    <property type="match status" value="1"/>
</dbReference>
<dbReference type="GO" id="GO:0015171">
    <property type="term" value="F:amino acid transmembrane transporter activity"/>
    <property type="evidence" value="ECO:0007669"/>
    <property type="project" value="TreeGrafter"/>
</dbReference>
<protein>
    <submittedName>
        <fullName evidence="7">LysE family transporter</fullName>
    </submittedName>
</protein>
<feature type="transmembrane region" description="Helical" evidence="6">
    <location>
        <begin position="34"/>
        <end position="62"/>
    </location>
</feature>
<evidence type="ECO:0000313" key="7">
    <source>
        <dbReference type="EMBL" id="MBV7275372.1"/>
    </source>
</evidence>
<organism evidence="7 8">
    <name type="scientific">Clostridium thailandense</name>
    <dbReference type="NCBI Taxonomy" id="2794346"/>
    <lineage>
        <taxon>Bacteria</taxon>
        <taxon>Bacillati</taxon>
        <taxon>Bacillota</taxon>
        <taxon>Clostridia</taxon>
        <taxon>Eubacteriales</taxon>
        <taxon>Clostridiaceae</taxon>
        <taxon>Clostridium</taxon>
    </lineage>
</organism>
<dbReference type="GO" id="GO:0005886">
    <property type="term" value="C:plasma membrane"/>
    <property type="evidence" value="ECO:0007669"/>
    <property type="project" value="UniProtKB-SubCell"/>
</dbReference>
<evidence type="ECO:0000256" key="2">
    <source>
        <dbReference type="ARBA" id="ARBA00022475"/>
    </source>
</evidence>
<dbReference type="AlphaFoldDB" id="A0A949TRT3"/>
<feature type="transmembrane region" description="Helical" evidence="6">
    <location>
        <begin position="143"/>
        <end position="162"/>
    </location>
</feature>
<keyword evidence="2" id="KW-1003">Cell membrane</keyword>
<name>A0A949TRT3_9CLOT</name>
<dbReference type="RefSeq" id="WP_218322424.1">
    <property type="nucleotide sequence ID" value="NZ_JAEEGC010000121.1"/>
</dbReference>
<keyword evidence="8" id="KW-1185">Reference proteome</keyword>
<sequence>MLHIFIKGITIGLITGMPLGPIGALCLKTTLTNGALFGLIAGLGSCVADSIYASIAAMGLIFIARFLARYQHTLRIFGGIILLVFGINIILSKKESEQEISNNKNLLKSFLTTFLLAIANPATIFSFLFVFSSYGSKNIGHGVAARIILIVGVFCGSFFWWVALVSIVKVFNNKFDLGNISVINKALGSVIVFSGIIFIISTANYKKYIHMQPPYIHSKLFELILHLKPHIHFYKNR</sequence>
<dbReference type="EMBL" id="JAEEGC010000121">
    <property type="protein sequence ID" value="MBV7275372.1"/>
    <property type="molecule type" value="Genomic_DNA"/>
</dbReference>
<keyword evidence="4 6" id="KW-1133">Transmembrane helix</keyword>
<evidence type="ECO:0000256" key="1">
    <source>
        <dbReference type="ARBA" id="ARBA00004651"/>
    </source>
</evidence>